<evidence type="ECO:0000313" key="2">
    <source>
        <dbReference type="WBParaSite" id="SSTP_0000795600.1"/>
    </source>
</evidence>
<accession>A0A0K0EEP5</accession>
<evidence type="ECO:0000313" key="3">
    <source>
        <dbReference type="WBParaSite" id="TCONS_00009731.p1"/>
    </source>
</evidence>
<protein>
    <submittedName>
        <fullName evidence="2">Biogenesis of lysosome-related organelles complex 1 subunit 2</fullName>
    </submittedName>
    <submittedName>
        <fullName evidence="3">Biogenesis of lysosome-related organelles complex 1 subunit 7</fullName>
    </submittedName>
</protein>
<sequence>MDEIKMSFNSMFSDLASKLQNLTVTDPSIEIEHMTNQFLESYVQDEEGANLLEKYQQYLILLKKLNIDNCRASNQCSTRLGNMQQILTENTETYNKLTEQLKKLPDMVKQLNAINNRIDVLHKYIIQSELALHQLSYFKGETTL</sequence>
<name>A0A0K0EEP5_STRER</name>
<dbReference type="WBParaSite" id="TCONS_00009731.p1">
    <property type="protein sequence ID" value="TCONS_00009731.p1"/>
    <property type="gene ID" value="XLOC_007495"/>
</dbReference>
<reference evidence="2" key="1">
    <citation type="submission" date="2015-08" db="UniProtKB">
        <authorList>
            <consortium name="WormBaseParasite"/>
        </authorList>
    </citation>
    <scope>IDENTIFICATION</scope>
</reference>
<dbReference type="AlphaFoldDB" id="A0A0K0EEP5"/>
<dbReference type="WBParaSite" id="SSTP_0000795600.1">
    <property type="protein sequence ID" value="SSTP_0000795600.1"/>
    <property type="gene ID" value="SSTP_0000795600"/>
</dbReference>
<proteinExistence type="predicted"/>
<dbReference type="Proteomes" id="UP000035681">
    <property type="component" value="Unplaced"/>
</dbReference>
<evidence type="ECO:0000313" key="1">
    <source>
        <dbReference type="Proteomes" id="UP000035681"/>
    </source>
</evidence>
<dbReference type="STRING" id="6248.A0A0K0EEP5"/>
<keyword evidence="1" id="KW-1185">Reference proteome</keyword>
<organism evidence="2">
    <name type="scientific">Strongyloides stercoralis</name>
    <name type="common">Threadworm</name>
    <dbReference type="NCBI Taxonomy" id="6248"/>
    <lineage>
        <taxon>Eukaryota</taxon>
        <taxon>Metazoa</taxon>
        <taxon>Ecdysozoa</taxon>
        <taxon>Nematoda</taxon>
        <taxon>Chromadorea</taxon>
        <taxon>Rhabditida</taxon>
        <taxon>Tylenchina</taxon>
        <taxon>Panagrolaimomorpha</taxon>
        <taxon>Strongyloidoidea</taxon>
        <taxon>Strongyloididae</taxon>
        <taxon>Strongyloides</taxon>
    </lineage>
</organism>